<evidence type="ECO:0000313" key="2">
    <source>
        <dbReference type="Proteomes" id="UP000634136"/>
    </source>
</evidence>
<dbReference type="AlphaFoldDB" id="A0A835CII2"/>
<evidence type="ECO:0000313" key="1">
    <source>
        <dbReference type="EMBL" id="KAF7841230.1"/>
    </source>
</evidence>
<comment type="caution">
    <text evidence="1">The sequence shown here is derived from an EMBL/GenBank/DDBJ whole genome shotgun (WGS) entry which is preliminary data.</text>
</comment>
<proteinExistence type="predicted"/>
<name>A0A835CII2_9FABA</name>
<dbReference type="EMBL" id="JAAIUW010000002">
    <property type="protein sequence ID" value="KAF7841230.1"/>
    <property type="molecule type" value="Genomic_DNA"/>
</dbReference>
<reference evidence="1" key="1">
    <citation type="submission" date="2020-09" db="EMBL/GenBank/DDBJ databases">
        <title>Genome-Enabled Discovery of Anthraquinone Biosynthesis in Senna tora.</title>
        <authorList>
            <person name="Kang S.-H."/>
            <person name="Pandey R.P."/>
            <person name="Lee C.-M."/>
            <person name="Sim J.-S."/>
            <person name="Jeong J.-T."/>
            <person name="Choi B.-S."/>
            <person name="Jung M."/>
            <person name="Ginzburg D."/>
            <person name="Zhao K."/>
            <person name="Won S.Y."/>
            <person name="Oh T.-J."/>
            <person name="Yu Y."/>
            <person name="Kim N.-H."/>
            <person name="Lee O.R."/>
            <person name="Lee T.-H."/>
            <person name="Bashyal P."/>
            <person name="Kim T.-S."/>
            <person name="Lee W.-H."/>
            <person name="Kawkins C."/>
            <person name="Kim C.-K."/>
            <person name="Kim J.S."/>
            <person name="Ahn B.O."/>
            <person name="Rhee S.Y."/>
            <person name="Sohng J.K."/>
        </authorList>
    </citation>
    <scope>NUCLEOTIDE SEQUENCE</scope>
    <source>
        <tissue evidence="1">Leaf</tissue>
    </source>
</reference>
<dbReference type="Proteomes" id="UP000634136">
    <property type="component" value="Unassembled WGS sequence"/>
</dbReference>
<accession>A0A835CII2</accession>
<sequence length="76" mass="8414">MTPISHKISHLVAFSIHVVENDTPIPIAHTLNVANQVVVWMKNIRIMLHKRSIATLESASKITFVQPAFQASISPS</sequence>
<gene>
    <name evidence="1" type="ORF">G2W53_003528</name>
</gene>
<keyword evidence="2" id="KW-1185">Reference proteome</keyword>
<protein>
    <submittedName>
        <fullName evidence="1">Uncharacterized protein</fullName>
    </submittedName>
</protein>
<organism evidence="1 2">
    <name type="scientific">Senna tora</name>
    <dbReference type="NCBI Taxonomy" id="362788"/>
    <lineage>
        <taxon>Eukaryota</taxon>
        <taxon>Viridiplantae</taxon>
        <taxon>Streptophyta</taxon>
        <taxon>Embryophyta</taxon>
        <taxon>Tracheophyta</taxon>
        <taxon>Spermatophyta</taxon>
        <taxon>Magnoliopsida</taxon>
        <taxon>eudicotyledons</taxon>
        <taxon>Gunneridae</taxon>
        <taxon>Pentapetalae</taxon>
        <taxon>rosids</taxon>
        <taxon>fabids</taxon>
        <taxon>Fabales</taxon>
        <taxon>Fabaceae</taxon>
        <taxon>Caesalpinioideae</taxon>
        <taxon>Cassia clade</taxon>
        <taxon>Senna</taxon>
    </lineage>
</organism>